<reference evidence="2 3" key="1">
    <citation type="submission" date="2024-03" db="EMBL/GenBank/DDBJ databases">
        <title>Sulfurimonas sp. HSL3-1.</title>
        <authorList>
            <person name="Wang S."/>
        </authorList>
    </citation>
    <scope>NUCLEOTIDE SEQUENCE [LARGE SCALE GENOMIC DNA]</scope>
    <source>
        <strain evidence="2 3">HSL3-1</strain>
    </source>
</reference>
<protein>
    <submittedName>
        <fullName evidence="2">Uncharacterized protein</fullName>
    </submittedName>
</protein>
<feature type="signal peptide" evidence="1">
    <location>
        <begin position="1"/>
        <end position="19"/>
    </location>
</feature>
<keyword evidence="3" id="KW-1185">Reference proteome</keyword>
<evidence type="ECO:0000313" key="2">
    <source>
        <dbReference type="EMBL" id="XAU14955.1"/>
    </source>
</evidence>
<keyword evidence="1" id="KW-0732">Signal</keyword>
<proteinExistence type="predicted"/>
<feature type="chain" id="PRO_5046174726" evidence="1">
    <location>
        <begin position="20"/>
        <end position="168"/>
    </location>
</feature>
<accession>A0ABZ3H8U4</accession>
<dbReference type="RefSeq" id="WP_345972561.1">
    <property type="nucleotide sequence ID" value="NZ_CP147920.1"/>
</dbReference>
<gene>
    <name evidence="2" type="ORF">WCY31_12010</name>
</gene>
<dbReference type="Proteomes" id="UP001447842">
    <property type="component" value="Chromosome"/>
</dbReference>
<evidence type="ECO:0000313" key="3">
    <source>
        <dbReference type="Proteomes" id="UP001447842"/>
    </source>
</evidence>
<name>A0ABZ3H8U4_9BACT</name>
<organism evidence="2 3">
    <name type="scientific">Sulfurimonas diazotrophicus</name>
    <dbReference type="NCBI Taxonomy" id="3131939"/>
    <lineage>
        <taxon>Bacteria</taxon>
        <taxon>Pseudomonadati</taxon>
        <taxon>Campylobacterota</taxon>
        <taxon>Epsilonproteobacteria</taxon>
        <taxon>Campylobacterales</taxon>
        <taxon>Sulfurimonadaceae</taxon>
        <taxon>Sulfurimonas</taxon>
    </lineage>
</organism>
<evidence type="ECO:0000256" key="1">
    <source>
        <dbReference type="SAM" id="SignalP"/>
    </source>
</evidence>
<dbReference type="EMBL" id="CP147920">
    <property type="protein sequence ID" value="XAU14955.1"/>
    <property type="molecule type" value="Genomic_DNA"/>
</dbReference>
<sequence>MMVRMIIMAGWLLTAAATAEVPVMTKQVLQTKKASMVFYRAEDEMALLRSPGASAKRVVKAVPAEVAAKTASSGSEYRRVFYTSERRSERNRFIATGNVLIRLQPDVRPEAFAAAQGLTLMQTVNASAGIYLFAPAGTGEVIDQTNRLNTLPEVDYAEPEWVKPILLR</sequence>